<feature type="transmembrane region" description="Helical" evidence="1">
    <location>
        <begin position="29"/>
        <end position="49"/>
    </location>
</feature>
<dbReference type="EMBL" id="AFBN01000034">
    <property type="protein sequence ID" value="EGF57073.1"/>
    <property type="molecule type" value="Genomic_DNA"/>
</dbReference>
<keyword evidence="1" id="KW-0812">Transmembrane</keyword>
<protein>
    <recommendedName>
        <fullName evidence="4">HlyD family secretion protein</fullName>
    </recommendedName>
</protein>
<evidence type="ECO:0008006" key="4">
    <source>
        <dbReference type="Google" id="ProtNLM"/>
    </source>
</evidence>
<dbReference type="STRING" id="763034.HMPREF9446_01921"/>
<dbReference type="RefSeq" id="WP_009125188.1">
    <property type="nucleotide sequence ID" value="NZ_GL882631.1"/>
</dbReference>
<sequence length="160" mass="18318">MTEYDNIELRSEKVRNIIGRVPPELATGGTVYIAFLLFVLFIAAAIIPYPENIRTGIIVTYKDRQHIQAEAYIPYRFINRIEDGTDIIVEMEGFTAQRYGYNSGVIEAVEDSLISRNGTNYFRAYLTLKVPFKYDVKWNMQGVATITISDKSILQYMLGK</sequence>
<reference evidence="2 3" key="1">
    <citation type="submission" date="2011-02" db="EMBL/GenBank/DDBJ databases">
        <authorList>
            <person name="Weinstock G."/>
            <person name="Sodergren E."/>
            <person name="Clifton S."/>
            <person name="Fulton L."/>
            <person name="Fulton B."/>
            <person name="Courtney L."/>
            <person name="Fronick C."/>
            <person name="Harrison M."/>
            <person name="Strong C."/>
            <person name="Farmer C."/>
            <person name="Delahaunty K."/>
            <person name="Markovic C."/>
            <person name="Hall O."/>
            <person name="Minx P."/>
            <person name="Tomlinson C."/>
            <person name="Mitreva M."/>
            <person name="Hou S."/>
            <person name="Chen J."/>
            <person name="Wollam A."/>
            <person name="Pepin K.H."/>
            <person name="Johnson M."/>
            <person name="Bhonagiri V."/>
            <person name="Zhang X."/>
            <person name="Suruliraj S."/>
            <person name="Warren W."/>
            <person name="Chinwalla A."/>
            <person name="Mardis E.R."/>
            <person name="Wilson R.K."/>
        </authorList>
    </citation>
    <scope>NUCLEOTIDE SEQUENCE [LARGE SCALE GENOMIC DNA]</scope>
    <source>
        <strain evidence="2 3">YIT 12057</strain>
    </source>
</reference>
<evidence type="ECO:0000313" key="3">
    <source>
        <dbReference type="Proteomes" id="UP000003416"/>
    </source>
</evidence>
<dbReference type="GeneID" id="86049522"/>
<gene>
    <name evidence="2" type="ORF">HMPREF9446_01921</name>
</gene>
<proteinExistence type="predicted"/>
<comment type="caution">
    <text evidence="2">The sequence shown here is derived from an EMBL/GenBank/DDBJ whole genome shotgun (WGS) entry which is preliminary data.</text>
</comment>
<keyword evidence="3" id="KW-1185">Reference proteome</keyword>
<name>F3PT55_9BACE</name>
<keyword evidence="1" id="KW-1133">Transmembrane helix</keyword>
<dbReference type="eggNOG" id="COG1566">
    <property type="taxonomic scope" value="Bacteria"/>
</dbReference>
<dbReference type="HOGENOM" id="CLU_140336_0_0_10"/>
<dbReference type="AlphaFoldDB" id="F3PT55"/>
<accession>F3PT55</accession>
<evidence type="ECO:0000256" key="1">
    <source>
        <dbReference type="SAM" id="Phobius"/>
    </source>
</evidence>
<dbReference type="Proteomes" id="UP000003416">
    <property type="component" value="Unassembled WGS sequence"/>
</dbReference>
<evidence type="ECO:0000313" key="2">
    <source>
        <dbReference type="EMBL" id="EGF57073.1"/>
    </source>
</evidence>
<organism evidence="2 3">
    <name type="scientific">Bacteroides fluxus YIT 12057</name>
    <dbReference type="NCBI Taxonomy" id="763034"/>
    <lineage>
        <taxon>Bacteria</taxon>
        <taxon>Pseudomonadati</taxon>
        <taxon>Bacteroidota</taxon>
        <taxon>Bacteroidia</taxon>
        <taxon>Bacteroidales</taxon>
        <taxon>Bacteroidaceae</taxon>
        <taxon>Bacteroides</taxon>
    </lineage>
</organism>
<keyword evidence="1" id="KW-0472">Membrane</keyword>